<evidence type="ECO:0000259" key="5">
    <source>
        <dbReference type="PROSITE" id="PS51900"/>
    </source>
</evidence>
<dbReference type="Proteomes" id="UP000249739">
    <property type="component" value="Unassembled WGS sequence"/>
</dbReference>
<accession>A0A2W5FAD7</accession>
<keyword evidence="2 3" id="KW-0238">DNA-binding</keyword>
<proteinExistence type="predicted"/>
<evidence type="ECO:0000256" key="4">
    <source>
        <dbReference type="SAM" id="MobiDB-lite"/>
    </source>
</evidence>
<evidence type="ECO:0000256" key="3">
    <source>
        <dbReference type="PROSITE-ProRule" id="PRU01248"/>
    </source>
</evidence>
<feature type="non-terminal residue" evidence="6">
    <location>
        <position position="319"/>
    </location>
</feature>
<evidence type="ECO:0000313" key="6">
    <source>
        <dbReference type="EMBL" id="PZP53065.1"/>
    </source>
</evidence>
<dbReference type="InterPro" id="IPR011010">
    <property type="entry name" value="DNA_brk_join_enz"/>
</dbReference>
<dbReference type="Gene3D" id="1.10.150.130">
    <property type="match status" value="1"/>
</dbReference>
<sequence>MEIQTNHPVLGGKAYVYKRDDSQFWQCATYLRGYNYRTTTKETFLHEAINYAEDWYINLRGQASVGVLETPSEKQEKQKEITFREVADQFIKEYSVITEGQRSPLWVEGHIGRLRVHLLPFFGDMPISQVTGSKVQEYRVTRMTPLKEKSPHAKDNRPFSPKTPAPKTLHNEIVTLRQVLKTAQRHAWLASIPDLSMPYKLSGKVSHRPWFSPAEYNQLYKATRLNAKTASKKFKWGAEQLHDYVLLMGNTGLRPDEAKNLQHRDIEIVEDAATGERILVIEVRGKRGRGYCKSTAGAVRPYERLLARARPEKDKLGNT</sequence>
<reference evidence="6 7" key="1">
    <citation type="submission" date="2017-08" db="EMBL/GenBank/DDBJ databases">
        <title>Infants hospitalized years apart are colonized by the same room-sourced microbial strains.</title>
        <authorList>
            <person name="Brooks B."/>
            <person name="Olm M.R."/>
            <person name="Firek B.A."/>
            <person name="Baker R."/>
            <person name="Thomas B.C."/>
            <person name="Morowitz M.J."/>
            <person name="Banfield J.F."/>
        </authorList>
    </citation>
    <scope>NUCLEOTIDE SEQUENCE [LARGE SCALE GENOMIC DNA]</scope>
    <source>
        <strain evidence="6">S2_006_000_R2_64</strain>
    </source>
</reference>
<dbReference type="EMBL" id="QFOT01000201">
    <property type="protein sequence ID" value="PZP53065.1"/>
    <property type="molecule type" value="Genomic_DNA"/>
</dbReference>
<dbReference type="InterPro" id="IPR010998">
    <property type="entry name" value="Integrase_recombinase_N"/>
</dbReference>
<dbReference type="InterPro" id="IPR044068">
    <property type="entry name" value="CB"/>
</dbReference>
<protein>
    <submittedName>
        <fullName evidence="6">Integrase</fullName>
    </submittedName>
</protein>
<name>A0A2W5FAD7_9BACT</name>
<feature type="domain" description="Core-binding (CB)" evidence="5">
    <location>
        <begin position="81"/>
        <end position="184"/>
    </location>
</feature>
<keyword evidence="1" id="KW-0229">DNA integration</keyword>
<feature type="compositionally biased region" description="Basic and acidic residues" evidence="4">
    <location>
        <begin position="147"/>
        <end position="157"/>
    </location>
</feature>
<dbReference type="PROSITE" id="PS51900">
    <property type="entry name" value="CB"/>
    <property type="match status" value="1"/>
</dbReference>
<dbReference type="SUPFAM" id="SSF56349">
    <property type="entry name" value="DNA breaking-rejoining enzymes"/>
    <property type="match status" value="1"/>
</dbReference>
<comment type="caution">
    <text evidence="6">The sequence shown here is derived from an EMBL/GenBank/DDBJ whole genome shotgun (WGS) entry which is preliminary data.</text>
</comment>
<evidence type="ECO:0000313" key="7">
    <source>
        <dbReference type="Proteomes" id="UP000249739"/>
    </source>
</evidence>
<dbReference type="AlphaFoldDB" id="A0A2W5FAD7"/>
<gene>
    <name evidence="6" type="ORF">DI586_11430</name>
</gene>
<dbReference type="GO" id="GO:0003677">
    <property type="term" value="F:DNA binding"/>
    <property type="evidence" value="ECO:0007669"/>
    <property type="project" value="UniProtKB-UniRule"/>
</dbReference>
<evidence type="ECO:0000256" key="2">
    <source>
        <dbReference type="ARBA" id="ARBA00023125"/>
    </source>
</evidence>
<dbReference type="GO" id="GO:0015074">
    <property type="term" value="P:DNA integration"/>
    <property type="evidence" value="ECO:0007669"/>
    <property type="project" value="UniProtKB-KW"/>
</dbReference>
<organism evidence="6 7">
    <name type="scientific">Micavibrio aeruginosavorus</name>
    <dbReference type="NCBI Taxonomy" id="349221"/>
    <lineage>
        <taxon>Bacteria</taxon>
        <taxon>Pseudomonadati</taxon>
        <taxon>Bdellovibrionota</taxon>
        <taxon>Bdellovibrionia</taxon>
        <taxon>Bdellovibrionales</taxon>
        <taxon>Pseudobdellovibrionaceae</taxon>
        <taxon>Micavibrio</taxon>
    </lineage>
</organism>
<feature type="region of interest" description="Disordered" evidence="4">
    <location>
        <begin position="147"/>
        <end position="167"/>
    </location>
</feature>
<evidence type="ECO:0000256" key="1">
    <source>
        <dbReference type="ARBA" id="ARBA00022908"/>
    </source>
</evidence>